<name>A0A250J5J7_9BACT</name>
<evidence type="ECO:0000256" key="1">
    <source>
        <dbReference type="SAM" id="MobiDB-lite"/>
    </source>
</evidence>
<reference evidence="3 4" key="1">
    <citation type="submission" date="2017-06" db="EMBL/GenBank/DDBJ databases">
        <title>Sequencing and comparative analysis of myxobacterial genomes.</title>
        <authorList>
            <person name="Rupp O."/>
            <person name="Goesmann A."/>
            <person name="Sogaard-Andersen L."/>
        </authorList>
    </citation>
    <scope>NUCLEOTIDE SEQUENCE [LARGE SCALE GENOMIC DNA]</scope>
    <source>
        <strain evidence="3 4">DSM 52655</strain>
    </source>
</reference>
<dbReference type="Pfam" id="PF13701">
    <property type="entry name" value="DDE_Tnp_1_4"/>
    <property type="match status" value="1"/>
</dbReference>
<evidence type="ECO:0000313" key="3">
    <source>
        <dbReference type="EMBL" id="ATB38456.1"/>
    </source>
</evidence>
<dbReference type="Proteomes" id="UP000217257">
    <property type="component" value="Chromosome"/>
</dbReference>
<dbReference type="InterPro" id="IPR025668">
    <property type="entry name" value="Tnp_DDE_dom"/>
</dbReference>
<organism evidence="3 4">
    <name type="scientific">Cystobacter fuscus</name>
    <dbReference type="NCBI Taxonomy" id="43"/>
    <lineage>
        <taxon>Bacteria</taxon>
        <taxon>Pseudomonadati</taxon>
        <taxon>Myxococcota</taxon>
        <taxon>Myxococcia</taxon>
        <taxon>Myxococcales</taxon>
        <taxon>Cystobacterineae</taxon>
        <taxon>Archangiaceae</taxon>
        <taxon>Cystobacter</taxon>
    </lineage>
</organism>
<evidence type="ECO:0000259" key="2">
    <source>
        <dbReference type="Pfam" id="PF13701"/>
    </source>
</evidence>
<feature type="region of interest" description="Disordered" evidence="1">
    <location>
        <begin position="90"/>
        <end position="131"/>
    </location>
</feature>
<feature type="domain" description="Transposase DDE" evidence="2">
    <location>
        <begin position="2"/>
        <end position="87"/>
    </location>
</feature>
<proteinExistence type="predicted"/>
<evidence type="ECO:0000313" key="4">
    <source>
        <dbReference type="Proteomes" id="UP000217257"/>
    </source>
</evidence>
<gene>
    <name evidence="3" type="ORF">CYFUS_003891</name>
</gene>
<dbReference type="AlphaFoldDB" id="A0A250J5J7"/>
<accession>A0A250J5J7</accession>
<sequence length="131" mass="14199">MDERLGLTSKLAGCIPDARDPARVVHSRLERVRQRVYQMALGYEDCNDAQALRHDPALQVACDLMPHSGSPLSSQPTLCRLENAVDGPRCSCARPPGRDGRGAPGAARESLPSNPTDLVPLCQPDCRSPDR</sequence>
<dbReference type="KEGG" id="cfus:CYFUS_003891"/>
<dbReference type="EMBL" id="CP022098">
    <property type="protein sequence ID" value="ATB38456.1"/>
    <property type="molecule type" value="Genomic_DNA"/>
</dbReference>
<protein>
    <submittedName>
        <fullName evidence="3">Transposase</fullName>
    </submittedName>
</protein>